<keyword evidence="1" id="KW-0472">Membrane</keyword>
<dbReference type="AlphaFoldDB" id="A0AAJ6QNU7"/>
<sequence>MTTLQMSLVIWSLCATFIAMLAFRLDEKHHWNWFGVFIPMFILDLKLLAIAGYEVYTGFRRQLEPTCPRESLFVLGVISKTTFQILLCLRLEYLANLPWTVVLAPFWIAIIFFQANILVPLNYFCDGSAE</sequence>
<proteinExistence type="predicted"/>
<dbReference type="InterPro" id="IPR019396">
    <property type="entry name" value="TM_Fragile-X-F-assoc"/>
</dbReference>
<evidence type="ECO:0000313" key="2">
    <source>
        <dbReference type="Proteomes" id="UP000694867"/>
    </source>
</evidence>
<feature type="transmembrane region" description="Helical" evidence="1">
    <location>
        <begin position="34"/>
        <end position="59"/>
    </location>
</feature>
<dbReference type="Pfam" id="PF10269">
    <property type="entry name" value="Tmemb_185A"/>
    <property type="match status" value="1"/>
</dbReference>
<gene>
    <name evidence="3" type="primary">LOC100899536</name>
</gene>
<dbReference type="Proteomes" id="UP000694867">
    <property type="component" value="Unplaced"/>
</dbReference>
<keyword evidence="1" id="KW-1133">Transmembrane helix</keyword>
<evidence type="ECO:0000313" key="3">
    <source>
        <dbReference type="RefSeq" id="XP_003738955.1"/>
    </source>
</evidence>
<feature type="transmembrane region" description="Helical" evidence="1">
    <location>
        <begin position="71"/>
        <end position="93"/>
    </location>
</feature>
<evidence type="ECO:0000256" key="1">
    <source>
        <dbReference type="SAM" id="Phobius"/>
    </source>
</evidence>
<keyword evidence="2" id="KW-1185">Reference proteome</keyword>
<keyword evidence="1 3" id="KW-0812">Transmembrane</keyword>
<reference evidence="3" key="1">
    <citation type="submission" date="2025-08" db="UniProtKB">
        <authorList>
            <consortium name="RefSeq"/>
        </authorList>
    </citation>
    <scope>IDENTIFICATION</scope>
</reference>
<dbReference type="PANTHER" id="PTHR13568">
    <property type="entry name" value="FAM11A, B PROTEIN"/>
    <property type="match status" value="1"/>
</dbReference>
<feature type="transmembrane region" description="Helical" evidence="1">
    <location>
        <begin position="99"/>
        <end position="124"/>
    </location>
</feature>
<protein>
    <submittedName>
        <fullName evidence="3">Transmembrane protein 60</fullName>
    </submittedName>
</protein>
<accession>A0AAJ6QNU7</accession>
<name>A0AAJ6QNU7_9ACAR</name>
<dbReference type="GeneID" id="100899536"/>
<dbReference type="RefSeq" id="XP_003738955.1">
    <property type="nucleotide sequence ID" value="XM_003738907.2"/>
</dbReference>
<dbReference type="PANTHER" id="PTHR13568:SF4">
    <property type="entry name" value="TRANSMEMBRANE PROTEIN 60"/>
    <property type="match status" value="1"/>
</dbReference>
<organism evidence="2 3">
    <name type="scientific">Galendromus occidentalis</name>
    <name type="common">western predatory mite</name>
    <dbReference type="NCBI Taxonomy" id="34638"/>
    <lineage>
        <taxon>Eukaryota</taxon>
        <taxon>Metazoa</taxon>
        <taxon>Ecdysozoa</taxon>
        <taxon>Arthropoda</taxon>
        <taxon>Chelicerata</taxon>
        <taxon>Arachnida</taxon>
        <taxon>Acari</taxon>
        <taxon>Parasitiformes</taxon>
        <taxon>Mesostigmata</taxon>
        <taxon>Gamasina</taxon>
        <taxon>Phytoseioidea</taxon>
        <taxon>Phytoseiidae</taxon>
        <taxon>Typhlodrominae</taxon>
        <taxon>Galendromus</taxon>
    </lineage>
</organism>
<dbReference type="KEGG" id="goe:100899536"/>